<evidence type="ECO:0000313" key="2">
    <source>
        <dbReference type="Proteomes" id="UP000244013"/>
    </source>
</evidence>
<gene>
    <name evidence="1" type="ORF">C8J25_11051</name>
</gene>
<name>A0A2T5TYT4_9SPHN</name>
<evidence type="ECO:0000313" key="1">
    <source>
        <dbReference type="EMBL" id="PTW44371.1"/>
    </source>
</evidence>
<dbReference type="SUPFAM" id="SSF48576">
    <property type="entry name" value="Terpenoid synthases"/>
    <property type="match status" value="1"/>
</dbReference>
<protein>
    <submittedName>
        <fullName evidence="1">Phytoene synthase</fullName>
    </submittedName>
</protein>
<dbReference type="AlphaFoldDB" id="A0A2T5TYT4"/>
<proteinExistence type="predicted"/>
<sequence>MMRDDRRDRGRYGQGMTSADPGHALALSYAPPAARVALETLFVLDDRLATIVRSTREPLVGQMRLTWWHEALTRLDSAPAPQEPVLQAIALTVLPGGVSGTSLAAMTDGWETLLQAEVDPATIEAFAIERGGRLFEAASRILGVEDRRIGIAGEGWALVDLSRSVTDTSLANLARSLAHARFETAFGARWPRAARSLGAVALLAQFDNAAAMGGSPGPTRRVARLAWHRLTGY</sequence>
<reference evidence="1 2" key="1">
    <citation type="submission" date="2018-04" db="EMBL/GenBank/DDBJ databases">
        <title>Genomic Encyclopedia of Type Strains, Phase III (KMG-III): the genomes of soil and plant-associated and newly described type strains.</title>
        <authorList>
            <person name="Whitman W."/>
        </authorList>
    </citation>
    <scope>NUCLEOTIDE SEQUENCE [LARGE SCALE GENOMIC DNA]</scope>
    <source>
        <strain evidence="1 2">MA-olki</strain>
    </source>
</reference>
<accession>A0A2T5TYT4</accession>
<dbReference type="InterPro" id="IPR008949">
    <property type="entry name" value="Isoprenoid_synthase_dom_sf"/>
</dbReference>
<dbReference type="Proteomes" id="UP000244013">
    <property type="component" value="Unassembled WGS sequence"/>
</dbReference>
<dbReference type="EMBL" id="QAYE01000010">
    <property type="protein sequence ID" value="PTW44371.1"/>
    <property type="molecule type" value="Genomic_DNA"/>
</dbReference>
<organism evidence="1 2">
    <name type="scientific">Sphingomonas faeni</name>
    <dbReference type="NCBI Taxonomy" id="185950"/>
    <lineage>
        <taxon>Bacteria</taxon>
        <taxon>Pseudomonadati</taxon>
        <taxon>Pseudomonadota</taxon>
        <taxon>Alphaproteobacteria</taxon>
        <taxon>Sphingomonadales</taxon>
        <taxon>Sphingomonadaceae</taxon>
        <taxon>Sphingomonas</taxon>
    </lineage>
</organism>
<dbReference type="Pfam" id="PF00494">
    <property type="entry name" value="SQS_PSY"/>
    <property type="match status" value="1"/>
</dbReference>
<comment type="caution">
    <text evidence="1">The sequence shown here is derived from an EMBL/GenBank/DDBJ whole genome shotgun (WGS) entry which is preliminary data.</text>
</comment>
<dbReference type="InterPro" id="IPR002060">
    <property type="entry name" value="Squ/phyt_synthse"/>
</dbReference>